<dbReference type="AlphaFoldDB" id="A0A7V7KY03"/>
<dbReference type="PANTHER" id="PTHR13887:SF14">
    <property type="entry name" value="DISULFIDE BOND FORMATION PROTEIN D"/>
    <property type="match status" value="1"/>
</dbReference>
<comment type="caution">
    <text evidence="7">The sequence shown here is derived from an EMBL/GenBank/DDBJ whole genome shotgun (WGS) entry which is preliminary data.</text>
</comment>
<evidence type="ECO:0000256" key="1">
    <source>
        <dbReference type="ARBA" id="ARBA00005791"/>
    </source>
</evidence>
<dbReference type="OrthoDB" id="9780340at2"/>
<keyword evidence="4" id="KW-1015">Disulfide bond</keyword>
<protein>
    <submittedName>
        <fullName evidence="7">Disulfide bond formation protein DsbA</fullName>
    </submittedName>
</protein>
<dbReference type="Gene3D" id="3.40.30.10">
    <property type="entry name" value="Glutaredoxin"/>
    <property type="match status" value="1"/>
</dbReference>
<accession>A0A7V7KY03</accession>
<evidence type="ECO:0000313" key="7">
    <source>
        <dbReference type="EMBL" id="KAA0695269.1"/>
    </source>
</evidence>
<dbReference type="PANTHER" id="PTHR13887">
    <property type="entry name" value="GLUTATHIONE S-TRANSFERASE KAPPA"/>
    <property type="match status" value="1"/>
</dbReference>
<dbReference type="Pfam" id="PF13462">
    <property type="entry name" value="Thioredoxin_4"/>
    <property type="match status" value="1"/>
</dbReference>
<dbReference type="GO" id="GO:0016491">
    <property type="term" value="F:oxidoreductase activity"/>
    <property type="evidence" value="ECO:0007669"/>
    <property type="project" value="UniProtKB-KW"/>
</dbReference>
<evidence type="ECO:0000256" key="2">
    <source>
        <dbReference type="ARBA" id="ARBA00022729"/>
    </source>
</evidence>
<dbReference type="PROSITE" id="PS51352">
    <property type="entry name" value="THIOREDOXIN_2"/>
    <property type="match status" value="1"/>
</dbReference>
<evidence type="ECO:0000256" key="5">
    <source>
        <dbReference type="ARBA" id="ARBA00023284"/>
    </source>
</evidence>
<evidence type="ECO:0000256" key="3">
    <source>
        <dbReference type="ARBA" id="ARBA00023002"/>
    </source>
</evidence>
<evidence type="ECO:0000256" key="4">
    <source>
        <dbReference type="ARBA" id="ARBA00023157"/>
    </source>
</evidence>
<evidence type="ECO:0000259" key="6">
    <source>
        <dbReference type="PROSITE" id="PS51352"/>
    </source>
</evidence>
<evidence type="ECO:0000313" key="8">
    <source>
        <dbReference type="Proteomes" id="UP000463138"/>
    </source>
</evidence>
<keyword evidence="2" id="KW-0732">Signal</keyword>
<dbReference type="InterPro" id="IPR013766">
    <property type="entry name" value="Thioredoxin_domain"/>
</dbReference>
<keyword evidence="3" id="KW-0560">Oxidoreductase</keyword>
<dbReference type="InterPro" id="IPR036249">
    <property type="entry name" value="Thioredoxin-like_sf"/>
</dbReference>
<dbReference type="RefSeq" id="WP_096347177.1">
    <property type="nucleotide sequence ID" value="NZ_QOVF01000002.1"/>
</dbReference>
<dbReference type="SUPFAM" id="SSF52833">
    <property type="entry name" value="Thioredoxin-like"/>
    <property type="match status" value="1"/>
</dbReference>
<gene>
    <name evidence="7" type="ORF">DT594_10590</name>
</gene>
<proteinExistence type="inferred from homology"/>
<sequence>MNRRALVLTISAVIIAGFVAAALLYQRSSAPQDAPTVTQTTGSLVRFHSPSLGPINAPVTIVEFFDPSCESCRAFYPYVKQIMEKYPKDVRLVVRYVLFHQGSEEAVRLLETARMQGLYEPVLAAVLEAQPLWHDDATAQKAWEAAAAAGLDIEKARASMNSSAIDEILAKDAADVQEVGIQGTPTFYVNGKLLTEFGPGPLLELVESELENVR</sequence>
<dbReference type="EMBL" id="QOVF01000002">
    <property type="protein sequence ID" value="KAA0695269.1"/>
    <property type="molecule type" value="Genomic_DNA"/>
</dbReference>
<organism evidence="7 8">
    <name type="scientific">Halopseudomonas laoshanensis</name>
    <dbReference type="NCBI Taxonomy" id="2268758"/>
    <lineage>
        <taxon>Bacteria</taxon>
        <taxon>Pseudomonadati</taxon>
        <taxon>Pseudomonadota</taxon>
        <taxon>Gammaproteobacteria</taxon>
        <taxon>Pseudomonadales</taxon>
        <taxon>Pseudomonadaceae</taxon>
        <taxon>Halopseudomonas</taxon>
    </lineage>
</organism>
<comment type="similarity">
    <text evidence="1">Belongs to the thioredoxin family. DsbA subfamily.</text>
</comment>
<keyword evidence="8" id="KW-1185">Reference proteome</keyword>
<reference evidence="7 8" key="1">
    <citation type="submission" date="2018-07" db="EMBL/GenBank/DDBJ databases">
        <title>Pseudomonas laoshanensis sp. nov., isolated from soil.</title>
        <authorList>
            <person name="Sun J."/>
            <person name="Yu L."/>
            <person name="Wang M."/>
            <person name="Zhang C."/>
        </authorList>
    </citation>
    <scope>NUCLEOTIDE SEQUENCE [LARGE SCALE GENOMIC DNA]</scope>
    <source>
        <strain evidence="7 8">Y22</strain>
    </source>
</reference>
<feature type="domain" description="Thioredoxin" evidence="6">
    <location>
        <begin position="26"/>
        <end position="211"/>
    </location>
</feature>
<dbReference type="Proteomes" id="UP000463138">
    <property type="component" value="Unassembled WGS sequence"/>
</dbReference>
<keyword evidence="5" id="KW-0676">Redox-active center</keyword>
<dbReference type="InterPro" id="IPR012336">
    <property type="entry name" value="Thioredoxin-like_fold"/>
</dbReference>
<name>A0A7V7KY03_9GAMM</name>